<feature type="region of interest" description="Disordered" evidence="1">
    <location>
        <begin position="112"/>
        <end position="203"/>
    </location>
</feature>
<gene>
    <name evidence="2" type="ORF">QBC38DRAFT_470209</name>
</gene>
<feature type="region of interest" description="Disordered" evidence="1">
    <location>
        <begin position="218"/>
        <end position="294"/>
    </location>
</feature>
<evidence type="ECO:0000313" key="3">
    <source>
        <dbReference type="Proteomes" id="UP001301958"/>
    </source>
</evidence>
<dbReference type="EMBL" id="MU865301">
    <property type="protein sequence ID" value="KAK4230171.1"/>
    <property type="molecule type" value="Genomic_DNA"/>
</dbReference>
<comment type="caution">
    <text evidence="2">The sequence shown here is derived from an EMBL/GenBank/DDBJ whole genome shotgun (WGS) entry which is preliminary data.</text>
</comment>
<organism evidence="2 3">
    <name type="scientific">Podospora fimiseda</name>
    <dbReference type="NCBI Taxonomy" id="252190"/>
    <lineage>
        <taxon>Eukaryota</taxon>
        <taxon>Fungi</taxon>
        <taxon>Dikarya</taxon>
        <taxon>Ascomycota</taxon>
        <taxon>Pezizomycotina</taxon>
        <taxon>Sordariomycetes</taxon>
        <taxon>Sordariomycetidae</taxon>
        <taxon>Sordariales</taxon>
        <taxon>Podosporaceae</taxon>
        <taxon>Podospora</taxon>
    </lineage>
</organism>
<accession>A0AAN7BVH1</accession>
<evidence type="ECO:0000313" key="2">
    <source>
        <dbReference type="EMBL" id="KAK4230171.1"/>
    </source>
</evidence>
<name>A0AAN7BVH1_9PEZI</name>
<protein>
    <submittedName>
        <fullName evidence="2">Uncharacterized protein</fullName>
    </submittedName>
</protein>
<feature type="compositionally biased region" description="Low complexity" evidence="1">
    <location>
        <begin position="218"/>
        <end position="231"/>
    </location>
</feature>
<reference evidence="2" key="1">
    <citation type="journal article" date="2023" name="Mol. Phylogenet. Evol.">
        <title>Genome-scale phylogeny and comparative genomics of the fungal order Sordariales.</title>
        <authorList>
            <person name="Hensen N."/>
            <person name="Bonometti L."/>
            <person name="Westerberg I."/>
            <person name="Brannstrom I.O."/>
            <person name="Guillou S."/>
            <person name="Cros-Aarteil S."/>
            <person name="Calhoun S."/>
            <person name="Haridas S."/>
            <person name="Kuo A."/>
            <person name="Mondo S."/>
            <person name="Pangilinan J."/>
            <person name="Riley R."/>
            <person name="LaButti K."/>
            <person name="Andreopoulos B."/>
            <person name="Lipzen A."/>
            <person name="Chen C."/>
            <person name="Yan M."/>
            <person name="Daum C."/>
            <person name="Ng V."/>
            <person name="Clum A."/>
            <person name="Steindorff A."/>
            <person name="Ohm R.A."/>
            <person name="Martin F."/>
            <person name="Silar P."/>
            <person name="Natvig D.O."/>
            <person name="Lalanne C."/>
            <person name="Gautier V."/>
            <person name="Ament-Velasquez S.L."/>
            <person name="Kruys A."/>
            <person name="Hutchinson M.I."/>
            <person name="Powell A.J."/>
            <person name="Barry K."/>
            <person name="Miller A.N."/>
            <person name="Grigoriev I.V."/>
            <person name="Debuchy R."/>
            <person name="Gladieux P."/>
            <person name="Hiltunen Thoren M."/>
            <person name="Johannesson H."/>
        </authorList>
    </citation>
    <scope>NUCLEOTIDE SEQUENCE</scope>
    <source>
        <strain evidence="2">CBS 990.96</strain>
    </source>
</reference>
<sequence>MQHHHDQKIARLAQRSRLLAEKHAKEQVAHWRPQIHHHILSINSEMARAFIKSITELHRSLISMEETIKNHLDEATSREVCEAIPSKEQLVAKAYRACGFHLEKEFGVSLVPASRGSTAPPDASVITIPSDDEEDVSSSQTFDEETNNEDEIRPQPNKKRPQPTSPDITPKRRRRRYSISDTVSESSYHPSPEPESQSQTLQMAVCTSSATGILTRSHISSTTSISSSSHPTPSPTPEPTSSRKKGQFKIPNLRKYGWPLTDTSDRPIEGLQQHPNRSDIRSAGNMNVPIADMA</sequence>
<evidence type="ECO:0000256" key="1">
    <source>
        <dbReference type="SAM" id="MobiDB-lite"/>
    </source>
</evidence>
<proteinExistence type="predicted"/>
<reference evidence="2" key="2">
    <citation type="submission" date="2023-05" db="EMBL/GenBank/DDBJ databases">
        <authorList>
            <consortium name="Lawrence Berkeley National Laboratory"/>
            <person name="Steindorff A."/>
            <person name="Hensen N."/>
            <person name="Bonometti L."/>
            <person name="Westerberg I."/>
            <person name="Brannstrom I.O."/>
            <person name="Guillou S."/>
            <person name="Cros-Aarteil S."/>
            <person name="Calhoun S."/>
            <person name="Haridas S."/>
            <person name="Kuo A."/>
            <person name="Mondo S."/>
            <person name="Pangilinan J."/>
            <person name="Riley R."/>
            <person name="Labutti K."/>
            <person name="Andreopoulos B."/>
            <person name="Lipzen A."/>
            <person name="Chen C."/>
            <person name="Yanf M."/>
            <person name="Daum C."/>
            <person name="Ng V."/>
            <person name="Clum A."/>
            <person name="Ohm R."/>
            <person name="Martin F."/>
            <person name="Silar P."/>
            <person name="Natvig D."/>
            <person name="Lalanne C."/>
            <person name="Gautier V."/>
            <person name="Ament-Velasquez S.L."/>
            <person name="Kruys A."/>
            <person name="Hutchinson M.I."/>
            <person name="Powell A.J."/>
            <person name="Barry K."/>
            <person name="Miller A.N."/>
            <person name="Grigoriev I.V."/>
            <person name="Debuchy R."/>
            <person name="Gladieux P."/>
            <person name="Thoren M.H."/>
            <person name="Johannesson H."/>
        </authorList>
    </citation>
    <scope>NUCLEOTIDE SEQUENCE</scope>
    <source>
        <strain evidence="2">CBS 990.96</strain>
    </source>
</reference>
<feature type="compositionally biased region" description="Low complexity" evidence="1">
    <location>
        <begin position="184"/>
        <end position="198"/>
    </location>
</feature>
<dbReference type="AlphaFoldDB" id="A0AAN7BVH1"/>
<keyword evidence="3" id="KW-1185">Reference proteome</keyword>
<feature type="compositionally biased region" description="Acidic residues" evidence="1">
    <location>
        <begin position="130"/>
        <end position="149"/>
    </location>
</feature>
<dbReference type="Proteomes" id="UP001301958">
    <property type="component" value="Unassembled WGS sequence"/>
</dbReference>